<dbReference type="AlphaFoldDB" id="A0ABD2N6M5"/>
<dbReference type="GO" id="GO:0005635">
    <property type="term" value="C:nuclear envelope"/>
    <property type="evidence" value="ECO:0007669"/>
    <property type="project" value="UniProtKB-ARBA"/>
</dbReference>
<comment type="subcellular location">
    <subcellularLocation>
        <location evidence="1">Membrane</location>
    </subcellularLocation>
</comment>
<evidence type="ECO:0000256" key="4">
    <source>
        <dbReference type="ARBA" id="ARBA00023136"/>
    </source>
</evidence>
<keyword evidence="7" id="KW-1185">Reference proteome</keyword>
<evidence type="ECO:0000256" key="1">
    <source>
        <dbReference type="ARBA" id="ARBA00004370"/>
    </source>
</evidence>
<sequence>MIDMQWKIVLSLGKFESLLSEKNLSMNLSPSDLLPVRPSFYSPPKLTLYSLLKKSLLCFVVLGGLYMMVDTISEKILWNSENDSEIYSDCDDDGDFLGHQTFKEAILNVEKNPKEMKLDRSSLKTSMNDKTPKCDLPEIDEKIRSAISKSNAVDVKIKKALDTYDADKLALYDYAAEYAGGEVVSTPETIPYPTNTITQIFGLIRLTHSSSAGEIIKPSTMPGDCFKFYGSKGRIIFKLGKKVSVQSISLEHSPLLEDFSDAPKDFNVNGLEDETGTKKSVLGTFTYNINQASIQTFPVKMSPFFDKQLQFLELEILSNHGNPDYTSIYRFRVHAGRNKETD</sequence>
<evidence type="ECO:0000256" key="2">
    <source>
        <dbReference type="ARBA" id="ARBA00022692"/>
    </source>
</evidence>
<dbReference type="PANTHER" id="PTHR12911:SF8">
    <property type="entry name" value="KLAROID PROTEIN-RELATED"/>
    <property type="match status" value="1"/>
</dbReference>
<evidence type="ECO:0000313" key="6">
    <source>
        <dbReference type="EMBL" id="KAL3274386.1"/>
    </source>
</evidence>
<dbReference type="EMBL" id="JABFTP020000062">
    <property type="protein sequence ID" value="KAL3274386.1"/>
    <property type="molecule type" value="Genomic_DNA"/>
</dbReference>
<dbReference type="PROSITE" id="PS51469">
    <property type="entry name" value="SUN"/>
    <property type="match status" value="1"/>
</dbReference>
<dbReference type="InterPro" id="IPR012919">
    <property type="entry name" value="SUN_dom"/>
</dbReference>
<evidence type="ECO:0000313" key="7">
    <source>
        <dbReference type="Proteomes" id="UP001516400"/>
    </source>
</evidence>
<comment type="caution">
    <text evidence="6">The sequence shown here is derived from an EMBL/GenBank/DDBJ whole genome shotgun (WGS) entry which is preliminary data.</text>
</comment>
<reference evidence="6 7" key="1">
    <citation type="journal article" date="2021" name="BMC Biol.">
        <title>Horizontally acquired antibacterial genes associated with adaptive radiation of ladybird beetles.</title>
        <authorList>
            <person name="Li H.S."/>
            <person name="Tang X.F."/>
            <person name="Huang Y.H."/>
            <person name="Xu Z.Y."/>
            <person name="Chen M.L."/>
            <person name="Du X.Y."/>
            <person name="Qiu B.Y."/>
            <person name="Chen P.T."/>
            <person name="Zhang W."/>
            <person name="Slipinski A."/>
            <person name="Escalona H.E."/>
            <person name="Waterhouse R.M."/>
            <person name="Zwick A."/>
            <person name="Pang H."/>
        </authorList>
    </citation>
    <scope>NUCLEOTIDE SEQUENCE [LARGE SCALE GENOMIC DNA]</scope>
    <source>
        <strain evidence="6">SYSU2018</strain>
    </source>
</reference>
<keyword evidence="4" id="KW-0472">Membrane</keyword>
<accession>A0ABD2N6M5</accession>
<dbReference type="Gene3D" id="2.60.120.260">
    <property type="entry name" value="Galactose-binding domain-like"/>
    <property type="match status" value="1"/>
</dbReference>
<feature type="domain" description="SUN" evidence="5">
    <location>
        <begin position="152"/>
        <end position="338"/>
    </location>
</feature>
<protein>
    <recommendedName>
        <fullName evidence="5">SUN domain-containing protein</fullName>
    </recommendedName>
</protein>
<name>A0ABD2N6M5_9CUCU</name>
<dbReference type="GO" id="GO:0016020">
    <property type="term" value="C:membrane"/>
    <property type="evidence" value="ECO:0007669"/>
    <property type="project" value="UniProtKB-SubCell"/>
</dbReference>
<dbReference type="Proteomes" id="UP001516400">
    <property type="component" value="Unassembled WGS sequence"/>
</dbReference>
<dbReference type="InterPro" id="IPR045119">
    <property type="entry name" value="SUN1-5"/>
</dbReference>
<keyword evidence="3" id="KW-1133">Transmembrane helix</keyword>
<dbReference type="Pfam" id="PF07738">
    <property type="entry name" value="Sad1_UNC"/>
    <property type="match status" value="1"/>
</dbReference>
<keyword evidence="2" id="KW-0812">Transmembrane</keyword>
<evidence type="ECO:0000256" key="3">
    <source>
        <dbReference type="ARBA" id="ARBA00022989"/>
    </source>
</evidence>
<gene>
    <name evidence="6" type="ORF">HHI36_015784</name>
</gene>
<organism evidence="6 7">
    <name type="scientific">Cryptolaemus montrouzieri</name>
    <dbReference type="NCBI Taxonomy" id="559131"/>
    <lineage>
        <taxon>Eukaryota</taxon>
        <taxon>Metazoa</taxon>
        <taxon>Ecdysozoa</taxon>
        <taxon>Arthropoda</taxon>
        <taxon>Hexapoda</taxon>
        <taxon>Insecta</taxon>
        <taxon>Pterygota</taxon>
        <taxon>Neoptera</taxon>
        <taxon>Endopterygota</taxon>
        <taxon>Coleoptera</taxon>
        <taxon>Polyphaga</taxon>
        <taxon>Cucujiformia</taxon>
        <taxon>Coccinelloidea</taxon>
        <taxon>Coccinellidae</taxon>
        <taxon>Scymninae</taxon>
        <taxon>Scymnini</taxon>
        <taxon>Cryptolaemus</taxon>
    </lineage>
</organism>
<proteinExistence type="predicted"/>
<dbReference type="PANTHER" id="PTHR12911">
    <property type="entry name" value="SAD1/UNC-84-LIKE PROTEIN-RELATED"/>
    <property type="match status" value="1"/>
</dbReference>
<evidence type="ECO:0000259" key="5">
    <source>
        <dbReference type="PROSITE" id="PS51469"/>
    </source>
</evidence>